<reference evidence="1" key="1">
    <citation type="submission" date="2020-01" db="EMBL/GenBank/DDBJ databases">
        <authorList>
            <person name="Meier V. D."/>
            <person name="Meier V D."/>
        </authorList>
    </citation>
    <scope>NUCLEOTIDE SEQUENCE</scope>
    <source>
        <strain evidence="1">HLG_WM_MAG_07</strain>
    </source>
</reference>
<dbReference type="AlphaFoldDB" id="A0A6S6TWE0"/>
<dbReference type="EMBL" id="CACVAY010000115">
    <property type="protein sequence ID" value="CAA6823715.1"/>
    <property type="molecule type" value="Genomic_DNA"/>
</dbReference>
<name>A0A6S6TWE0_9GAMM</name>
<evidence type="ECO:0000313" key="1">
    <source>
        <dbReference type="EMBL" id="CAA6823715.1"/>
    </source>
</evidence>
<dbReference type="Gene3D" id="3.40.50.300">
    <property type="entry name" value="P-loop containing nucleotide triphosphate hydrolases"/>
    <property type="match status" value="1"/>
</dbReference>
<organism evidence="1">
    <name type="scientific">uncultured Thiotrichaceae bacterium</name>
    <dbReference type="NCBI Taxonomy" id="298394"/>
    <lineage>
        <taxon>Bacteria</taxon>
        <taxon>Pseudomonadati</taxon>
        <taxon>Pseudomonadota</taxon>
        <taxon>Gammaproteobacteria</taxon>
        <taxon>Thiotrichales</taxon>
        <taxon>Thiotrichaceae</taxon>
        <taxon>environmental samples</taxon>
    </lineage>
</organism>
<protein>
    <recommendedName>
        <fullName evidence="2">HPr kinase</fullName>
    </recommendedName>
</protein>
<evidence type="ECO:0008006" key="2">
    <source>
        <dbReference type="Google" id="ProtNLM"/>
    </source>
</evidence>
<sequence length="381" mass="43361">MEILVNSEKYRVYSLNEQCIVYRSSNASLHLLDDLPAWLLLALDAGLNKTEIQREALKNQISVDQLNSAFREIDKLLDSNFPPSSYRQEYTDLIQHSVGPELVSSPLFSVSLIGKYFHLDTNCPRFANYLQTLSSKLQLDDGNQIDYQIFIEHFEDTYHIKCNDFLVAEVSVYEKIMPILMDHMQILAYQSSHYLMAVHSAMLMRNGKGLMLPGKSGSGKSTLCLSLLKKGFSCYSDEISVLSLNDHQLMPIPLPAAIKSGSWNIMSDDFPDITSLPVWHRTDGRRLKYIDFPIIENNLKNVPVSCIVFPHYSNDYKTCKLEPINSVAALAGLTEAGYQIKDDLTAEKVEQILEWISQTPAYHLRYSNLYDAHKAIHQLLK</sequence>
<accession>A0A6S6TWE0</accession>
<proteinExistence type="predicted"/>
<dbReference type="InterPro" id="IPR027417">
    <property type="entry name" value="P-loop_NTPase"/>
</dbReference>
<dbReference type="SUPFAM" id="SSF53795">
    <property type="entry name" value="PEP carboxykinase-like"/>
    <property type="match status" value="1"/>
</dbReference>
<gene>
    <name evidence="1" type="ORF">HELGO_WM21338</name>
</gene>